<name>A0A9P4MBU6_9PEZI</name>
<evidence type="ECO:0000313" key="5">
    <source>
        <dbReference type="Proteomes" id="UP000799772"/>
    </source>
</evidence>
<dbReference type="OrthoDB" id="2937326at2759"/>
<evidence type="ECO:0000313" key="4">
    <source>
        <dbReference type="EMBL" id="KAF2104755.1"/>
    </source>
</evidence>
<evidence type="ECO:0000259" key="3">
    <source>
        <dbReference type="Pfam" id="PF24803"/>
    </source>
</evidence>
<dbReference type="PANTHER" id="PTHR37019">
    <property type="entry name" value="CHROMOSOME 1, WHOLE GENOME SHOTGUN SEQUENCE"/>
    <property type="match status" value="1"/>
</dbReference>
<keyword evidence="5" id="KW-1185">Reference proteome</keyword>
<feature type="region of interest" description="Disordered" evidence="1">
    <location>
        <begin position="159"/>
        <end position="182"/>
    </location>
</feature>
<comment type="caution">
    <text evidence="4">The sequence shown here is derived from an EMBL/GenBank/DDBJ whole genome shotgun (WGS) entry which is preliminary data.</text>
</comment>
<feature type="compositionally biased region" description="Low complexity" evidence="1">
    <location>
        <begin position="159"/>
        <end position="170"/>
    </location>
</feature>
<organism evidence="4 5">
    <name type="scientific">Rhizodiscina lignyota</name>
    <dbReference type="NCBI Taxonomy" id="1504668"/>
    <lineage>
        <taxon>Eukaryota</taxon>
        <taxon>Fungi</taxon>
        <taxon>Dikarya</taxon>
        <taxon>Ascomycota</taxon>
        <taxon>Pezizomycotina</taxon>
        <taxon>Dothideomycetes</taxon>
        <taxon>Pleosporomycetidae</taxon>
        <taxon>Aulographales</taxon>
        <taxon>Rhizodiscinaceae</taxon>
        <taxon>Rhizodiscina</taxon>
    </lineage>
</organism>
<dbReference type="EMBL" id="ML978121">
    <property type="protein sequence ID" value="KAF2104755.1"/>
    <property type="molecule type" value="Genomic_DNA"/>
</dbReference>
<accession>A0A9P4MBU6</accession>
<dbReference type="InterPro" id="IPR056121">
    <property type="entry name" value="DUF7704"/>
</dbReference>
<dbReference type="PANTHER" id="PTHR37019:SF2">
    <property type="entry name" value="EXPERA DOMAIN-CONTAINING PROTEIN"/>
    <property type="match status" value="1"/>
</dbReference>
<reference evidence="4" key="1">
    <citation type="journal article" date="2020" name="Stud. Mycol.">
        <title>101 Dothideomycetes genomes: a test case for predicting lifestyles and emergence of pathogens.</title>
        <authorList>
            <person name="Haridas S."/>
            <person name="Albert R."/>
            <person name="Binder M."/>
            <person name="Bloem J."/>
            <person name="Labutti K."/>
            <person name="Salamov A."/>
            <person name="Andreopoulos B."/>
            <person name="Baker S."/>
            <person name="Barry K."/>
            <person name="Bills G."/>
            <person name="Bluhm B."/>
            <person name="Cannon C."/>
            <person name="Castanera R."/>
            <person name="Culley D."/>
            <person name="Daum C."/>
            <person name="Ezra D."/>
            <person name="Gonzalez J."/>
            <person name="Henrissat B."/>
            <person name="Kuo A."/>
            <person name="Liang C."/>
            <person name="Lipzen A."/>
            <person name="Lutzoni F."/>
            <person name="Magnuson J."/>
            <person name="Mondo S."/>
            <person name="Nolan M."/>
            <person name="Ohm R."/>
            <person name="Pangilinan J."/>
            <person name="Park H.-J."/>
            <person name="Ramirez L."/>
            <person name="Alfaro M."/>
            <person name="Sun H."/>
            <person name="Tritt A."/>
            <person name="Yoshinaga Y."/>
            <person name="Zwiers L.-H."/>
            <person name="Turgeon B."/>
            <person name="Goodwin S."/>
            <person name="Spatafora J."/>
            <person name="Crous P."/>
            <person name="Grigoriev I."/>
        </authorList>
    </citation>
    <scope>NUCLEOTIDE SEQUENCE</scope>
    <source>
        <strain evidence="4">CBS 133067</strain>
    </source>
</reference>
<sequence length="182" mass="19829">MASQLPTVPRVTFTILEPISLFAGWIAPLMSPEYFVSNQLPSSALPHPSLAEPSAYPLRPHETILAMQVSNCYLLLGLLGIFILNTTTELKVVRAYLWALWLGDIGHVGVTMWCMGWEAVRDVGNWNAVVWGNIAATVVLFSIRTAYFAGLFGERNPRSARAARGGSASRGRGKGRGKGKTN</sequence>
<protein>
    <recommendedName>
        <fullName evidence="3">DUF7704 domain-containing protein</fullName>
    </recommendedName>
</protein>
<evidence type="ECO:0000256" key="2">
    <source>
        <dbReference type="SAM" id="Phobius"/>
    </source>
</evidence>
<dbReference type="Pfam" id="PF24803">
    <property type="entry name" value="DUF7704"/>
    <property type="match status" value="1"/>
</dbReference>
<feature type="transmembrane region" description="Helical" evidence="2">
    <location>
        <begin position="128"/>
        <end position="152"/>
    </location>
</feature>
<feature type="transmembrane region" description="Helical" evidence="2">
    <location>
        <begin position="12"/>
        <end position="31"/>
    </location>
</feature>
<feature type="transmembrane region" description="Helical" evidence="2">
    <location>
        <begin position="96"/>
        <end position="116"/>
    </location>
</feature>
<proteinExistence type="predicted"/>
<keyword evidence="2" id="KW-0472">Membrane</keyword>
<evidence type="ECO:0000256" key="1">
    <source>
        <dbReference type="SAM" id="MobiDB-lite"/>
    </source>
</evidence>
<dbReference type="Proteomes" id="UP000799772">
    <property type="component" value="Unassembled WGS sequence"/>
</dbReference>
<feature type="transmembrane region" description="Helical" evidence="2">
    <location>
        <begin position="64"/>
        <end position="84"/>
    </location>
</feature>
<keyword evidence="2" id="KW-0812">Transmembrane</keyword>
<feature type="domain" description="DUF7704" evidence="3">
    <location>
        <begin position="2"/>
        <end position="154"/>
    </location>
</feature>
<gene>
    <name evidence="4" type="ORF">NA57DRAFT_70962</name>
</gene>
<keyword evidence="2" id="KW-1133">Transmembrane helix</keyword>
<feature type="compositionally biased region" description="Basic residues" evidence="1">
    <location>
        <begin position="171"/>
        <end position="182"/>
    </location>
</feature>
<dbReference type="AlphaFoldDB" id="A0A9P4MBU6"/>